<protein>
    <recommendedName>
        <fullName evidence="3">Transcriptional regulator, AbiEi antitoxin, Type IV TA system</fullName>
    </recommendedName>
</protein>
<evidence type="ECO:0000313" key="1">
    <source>
        <dbReference type="EMBL" id="NDO71893.1"/>
    </source>
</evidence>
<name>A0A9X5CCZ8_9FIRM</name>
<sequence>MLFSYNQCITLYGNDYEIKKQLDKKNIYKLEKGIYSDREYEPELAIISMKYPYAVFGMDSAFYYQGLTDTIPGIYHLVTNKDATKIRDKRVKQTFEQPEYFSAGIEDKRYNGIKIKVYSRERMLVDLIRFKKNFSFDYYKEIINRYRNITYELDIQEVQEYAYVLPKTNLILDALESEVF</sequence>
<dbReference type="OrthoDB" id="9801429at2"/>
<dbReference type="EMBL" id="VIRB01000149">
    <property type="protein sequence ID" value="NDO71893.1"/>
    <property type="molecule type" value="Genomic_DNA"/>
</dbReference>
<reference evidence="1 2" key="1">
    <citation type="submission" date="2019-07" db="EMBL/GenBank/DDBJ databases">
        <title>Draft genome sequences of 15 bacterial species constituting the stable defined intestinal microbiota of the GM15 gnotobiotic mouse model.</title>
        <authorList>
            <person name="Elie C."/>
            <person name="Mathieu A."/>
            <person name="Saliou A."/>
            <person name="Darnaud M."/>
            <person name="Leulier F."/>
            <person name="Tamellini A."/>
        </authorList>
    </citation>
    <scope>NUCLEOTIDE SEQUENCE [LARGE SCALE GENOMIC DNA]</scope>
    <source>
        <strain evidence="2">ASF 502</strain>
    </source>
</reference>
<dbReference type="AlphaFoldDB" id="A0A9X5CCZ8"/>
<organism evidence="1 2">
    <name type="scientific">Schaedlerella arabinosiphila</name>
    <dbReference type="NCBI Taxonomy" id="2044587"/>
    <lineage>
        <taxon>Bacteria</taxon>
        <taxon>Bacillati</taxon>
        <taxon>Bacillota</taxon>
        <taxon>Clostridia</taxon>
        <taxon>Lachnospirales</taxon>
        <taxon>Lachnospiraceae</taxon>
        <taxon>Schaedlerella</taxon>
    </lineage>
</organism>
<comment type="caution">
    <text evidence="1">The sequence shown here is derived from an EMBL/GenBank/DDBJ whole genome shotgun (WGS) entry which is preliminary data.</text>
</comment>
<dbReference type="Proteomes" id="UP000474104">
    <property type="component" value="Unassembled WGS sequence"/>
</dbReference>
<proteinExistence type="predicted"/>
<evidence type="ECO:0008006" key="3">
    <source>
        <dbReference type="Google" id="ProtNLM"/>
    </source>
</evidence>
<evidence type="ECO:0000313" key="2">
    <source>
        <dbReference type="Proteomes" id="UP000474104"/>
    </source>
</evidence>
<accession>A0A9X5CCZ8</accession>
<gene>
    <name evidence="1" type="ORF">FMM80_25885</name>
</gene>